<keyword evidence="2 7" id="KW-0813">Transport</keyword>
<dbReference type="InterPro" id="IPR000515">
    <property type="entry name" value="MetI-like"/>
</dbReference>
<evidence type="ECO:0000256" key="3">
    <source>
        <dbReference type="ARBA" id="ARBA00022475"/>
    </source>
</evidence>
<evidence type="ECO:0000256" key="1">
    <source>
        <dbReference type="ARBA" id="ARBA00004141"/>
    </source>
</evidence>
<evidence type="ECO:0000259" key="8">
    <source>
        <dbReference type="PROSITE" id="PS50928"/>
    </source>
</evidence>
<sequence>MSGTEDFLLWLPPLIILLVVFLIGWRLKGWVFGLISAITLTFVGFLGLWQATMTTLALVLSAVIFCILVGVPTGILAARSNKFAGIIRPLLDAMQTIPAFVYLVPIVMLFGVGLVPGLIAVIVFALPPIIRLTDLGIRQVPKDVVEAGRSFGGTSNQILLNIQIPLAMPTIMAGLNQTLMLAMSMAVVIALIGASGLGLVVWTGLGRNDVGYAAIGGIGIVAIAIILDRMSQSLTTAQPRKGTGLFQKAVTLFKSLRKKTKT</sequence>
<feature type="transmembrane region" description="Helical" evidence="7">
    <location>
        <begin position="99"/>
        <end position="126"/>
    </location>
</feature>
<feature type="transmembrane region" description="Helical" evidence="7">
    <location>
        <begin position="178"/>
        <end position="204"/>
    </location>
</feature>
<feature type="transmembrane region" description="Helical" evidence="7">
    <location>
        <begin position="7"/>
        <end position="25"/>
    </location>
</feature>
<accession>A0ABZ2J278</accession>
<keyword evidence="6 7" id="KW-0472">Membrane</keyword>
<dbReference type="Proteomes" id="UP001375370">
    <property type="component" value="Chromosome"/>
</dbReference>
<dbReference type="RefSeq" id="WP_338737033.1">
    <property type="nucleotide sequence ID" value="NZ_CP146612.1"/>
</dbReference>
<name>A0ABZ2J278_9CHLR</name>
<dbReference type="SUPFAM" id="SSF161098">
    <property type="entry name" value="MetI-like"/>
    <property type="match status" value="1"/>
</dbReference>
<protein>
    <submittedName>
        <fullName evidence="9">ABC transporter permease subunit</fullName>
    </submittedName>
</protein>
<keyword evidence="4 7" id="KW-0812">Transmembrane</keyword>
<reference evidence="9 10" key="1">
    <citation type="submission" date="2024-03" db="EMBL/GenBank/DDBJ databases">
        <title>A Dehalogenimonas Isolated from Estuarine Sediments Dihaloeliminates Chlorinated Alkanes.</title>
        <authorList>
            <person name="Yang Y."/>
            <person name="Wang H."/>
        </authorList>
    </citation>
    <scope>NUCLEOTIDE SEQUENCE [LARGE SCALE GENOMIC DNA]</scope>
    <source>
        <strain evidence="9 10">W</strain>
    </source>
</reference>
<dbReference type="Gene3D" id="1.10.3720.10">
    <property type="entry name" value="MetI-like"/>
    <property type="match status" value="1"/>
</dbReference>
<dbReference type="EMBL" id="CP146612">
    <property type="protein sequence ID" value="WWX24906.1"/>
    <property type="molecule type" value="Genomic_DNA"/>
</dbReference>
<proteinExistence type="inferred from homology"/>
<gene>
    <name evidence="9" type="ORF">V8247_06495</name>
</gene>
<comment type="similarity">
    <text evidence="7">Belongs to the binding-protein-dependent transport system permease family.</text>
</comment>
<dbReference type="Pfam" id="PF00528">
    <property type="entry name" value="BPD_transp_1"/>
    <property type="match status" value="1"/>
</dbReference>
<evidence type="ECO:0000256" key="7">
    <source>
        <dbReference type="RuleBase" id="RU363032"/>
    </source>
</evidence>
<keyword evidence="10" id="KW-1185">Reference proteome</keyword>
<dbReference type="PROSITE" id="PS50928">
    <property type="entry name" value="ABC_TM1"/>
    <property type="match status" value="1"/>
</dbReference>
<evidence type="ECO:0000313" key="9">
    <source>
        <dbReference type="EMBL" id="WWX24906.1"/>
    </source>
</evidence>
<dbReference type="PANTHER" id="PTHR47737">
    <property type="entry name" value="GLYCINE BETAINE/PROLINE BETAINE TRANSPORT SYSTEM PERMEASE PROTEIN PROW"/>
    <property type="match status" value="1"/>
</dbReference>
<dbReference type="PANTHER" id="PTHR47737:SF1">
    <property type="entry name" value="GLYCINE BETAINE_PROLINE BETAINE TRANSPORT SYSTEM PERMEASE PROTEIN PROW"/>
    <property type="match status" value="1"/>
</dbReference>
<evidence type="ECO:0000256" key="4">
    <source>
        <dbReference type="ARBA" id="ARBA00022692"/>
    </source>
</evidence>
<evidence type="ECO:0000313" key="10">
    <source>
        <dbReference type="Proteomes" id="UP001375370"/>
    </source>
</evidence>
<evidence type="ECO:0000256" key="5">
    <source>
        <dbReference type="ARBA" id="ARBA00022989"/>
    </source>
</evidence>
<feature type="transmembrane region" description="Helical" evidence="7">
    <location>
        <begin position="56"/>
        <end position="79"/>
    </location>
</feature>
<feature type="transmembrane region" description="Helical" evidence="7">
    <location>
        <begin position="210"/>
        <end position="227"/>
    </location>
</feature>
<dbReference type="CDD" id="cd06261">
    <property type="entry name" value="TM_PBP2"/>
    <property type="match status" value="1"/>
</dbReference>
<organism evidence="9 10">
    <name type="scientific">Candidatus Dehalogenimonas loeffleri</name>
    <dbReference type="NCBI Taxonomy" id="3127115"/>
    <lineage>
        <taxon>Bacteria</taxon>
        <taxon>Bacillati</taxon>
        <taxon>Chloroflexota</taxon>
        <taxon>Dehalococcoidia</taxon>
        <taxon>Dehalococcoidales</taxon>
        <taxon>Dehalococcoidaceae</taxon>
        <taxon>Dehalogenimonas</taxon>
    </lineage>
</organism>
<feature type="domain" description="ABC transmembrane type-1" evidence="8">
    <location>
        <begin position="52"/>
        <end position="231"/>
    </location>
</feature>
<feature type="transmembrane region" description="Helical" evidence="7">
    <location>
        <begin position="31"/>
        <end position="49"/>
    </location>
</feature>
<keyword evidence="5 7" id="KW-1133">Transmembrane helix</keyword>
<keyword evidence="3" id="KW-1003">Cell membrane</keyword>
<dbReference type="InterPro" id="IPR035906">
    <property type="entry name" value="MetI-like_sf"/>
</dbReference>
<evidence type="ECO:0000256" key="6">
    <source>
        <dbReference type="ARBA" id="ARBA00023136"/>
    </source>
</evidence>
<comment type="subcellular location">
    <subcellularLocation>
        <location evidence="7">Cell membrane</location>
        <topology evidence="7">Multi-pass membrane protein</topology>
    </subcellularLocation>
    <subcellularLocation>
        <location evidence="1">Membrane</location>
        <topology evidence="1">Multi-pass membrane protein</topology>
    </subcellularLocation>
</comment>
<evidence type="ECO:0000256" key="2">
    <source>
        <dbReference type="ARBA" id="ARBA00022448"/>
    </source>
</evidence>